<dbReference type="Proteomes" id="UP000781958">
    <property type="component" value="Unassembled WGS sequence"/>
</dbReference>
<name>A0ABS4SQY7_9PROT</name>
<protein>
    <submittedName>
        <fullName evidence="1">Uncharacterized protein</fullName>
    </submittedName>
</protein>
<evidence type="ECO:0000313" key="2">
    <source>
        <dbReference type="Proteomes" id="UP000781958"/>
    </source>
</evidence>
<evidence type="ECO:0000313" key="1">
    <source>
        <dbReference type="EMBL" id="MBP2294993.1"/>
    </source>
</evidence>
<proteinExistence type="predicted"/>
<accession>A0ABS4SQY7</accession>
<organism evidence="1 2">
    <name type="scientific">Azospirillum rugosum</name>
    <dbReference type="NCBI Taxonomy" id="416170"/>
    <lineage>
        <taxon>Bacteria</taxon>
        <taxon>Pseudomonadati</taxon>
        <taxon>Pseudomonadota</taxon>
        <taxon>Alphaproteobacteria</taxon>
        <taxon>Rhodospirillales</taxon>
        <taxon>Azospirillaceae</taxon>
        <taxon>Azospirillum</taxon>
    </lineage>
</organism>
<gene>
    <name evidence="1" type="ORF">J2851_004796</name>
</gene>
<dbReference type="RefSeq" id="WP_209769362.1">
    <property type="nucleotide sequence ID" value="NZ_JAGINP010000019.1"/>
</dbReference>
<reference evidence="1 2" key="1">
    <citation type="submission" date="2021-03" db="EMBL/GenBank/DDBJ databases">
        <title>Genomic Encyclopedia of Type Strains, Phase III (KMG-III): the genomes of soil and plant-associated and newly described type strains.</title>
        <authorList>
            <person name="Whitman W."/>
        </authorList>
    </citation>
    <scope>NUCLEOTIDE SEQUENCE [LARGE SCALE GENOMIC DNA]</scope>
    <source>
        <strain evidence="1 2">IMMIB AFH-6</strain>
    </source>
</reference>
<sequence>MPYTIQATNAVMAISEREYGTAQRIQFTQFTSCIGVLGVVNGEARGVHLSISDQNQDLFDAQAVEQVVALFPGAEQIKIIGQIALWTNPDNRVSAAYDQMVQELNVAQDQIYPMSDGVYGAEISEGELQLTFG</sequence>
<comment type="caution">
    <text evidence="1">The sequence shown here is derived from an EMBL/GenBank/DDBJ whole genome shotgun (WGS) entry which is preliminary data.</text>
</comment>
<keyword evidence="2" id="KW-1185">Reference proteome</keyword>
<dbReference type="EMBL" id="JAGINP010000019">
    <property type="protein sequence ID" value="MBP2294993.1"/>
    <property type="molecule type" value="Genomic_DNA"/>
</dbReference>